<reference evidence="2 3" key="1">
    <citation type="submission" date="2018-09" db="EMBL/GenBank/DDBJ databases">
        <title>Cohnella cavernae sp. nov., isolated from a karst cave.</title>
        <authorList>
            <person name="Zhu H."/>
        </authorList>
    </citation>
    <scope>NUCLEOTIDE SEQUENCE [LARGE SCALE GENOMIC DNA]</scope>
    <source>
        <strain evidence="2 3">K2E09-144</strain>
    </source>
</reference>
<dbReference type="InterPro" id="IPR006059">
    <property type="entry name" value="SBP"/>
</dbReference>
<dbReference type="PANTHER" id="PTHR43649">
    <property type="entry name" value="ARABINOSE-BINDING PROTEIN-RELATED"/>
    <property type="match status" value="1"/>
</dbReference>
<dbReference type="EMBL" id="QXJM01000039">
    <property type="protein sequence ID" value="RIE03108.1"/>
    <property type="molecule type" value="Genomic_DNA"/>
</dbReference>
<dbReference type="Pfam" id="PF01547">
    <property type="entry name" value="SBP_bac_1"/>
    <property type="match status" value="1"/>
</dbReference>
<proteinExistence type="predicted"/>
<protein>
    <submittedName>
        <fullName evidence="2">Sugar ABC transporter substrate-binding protein</fullName>
    </submittedName>
</protein>
<dbReference type="PANTHER" id="PTHR43649:SF12">
    <property type="entry name" value="DIACETYLCHITOBIOSE BINDING PROTEIN DASA"/>
    <property type="match status" value="1"/>
</dbReference>
<dbReference type="SUPFAM" id="SSF53850">
    <property type="entry name" value="Periplasmic binding protein-like II"/>
    <property type="match status" value="1"/>
</dbReference>
<dbReference type="InterPro" id="IPR050490">
    <property type="entry name" value="Bact_solute-bd_prot1"/>
</dbReference>
<dbReference type="CDD" id="cd13585">
    <property type="entry name" value="PBP2_TMBP_like"/>
    <property type="match status" value="1"/>
</dbReference>
<evidence type="ECO:0000313" key="2">
    <source>
        <dbReference type="EMBL" id="RIE03108.1"/>
    </source>
</evidence>
<sequence>MYIVSLIFRLANACEFKYEIIQFFMGGQNVKQKASLLSLVVVMIMGFGLTACAGTNNTGSNSNASPGASSSSSPGSSASPNEKPFAGKKVSMLLSQNAFTEEFRDVIIPQFKAKTGIDVVVDVLPESGYDTKLIMSLAGGTGEYDVVMSGAKNWSQMVSSEWIIPLDDYYNNSEDEYKNGFSQSLMNTLKVNGNTYAIPNNIGSNLLYYNKEMFEAAGIDPNDPPESLDEMIEYAKKLNKPEQDKYGFVTRGTREGNANSFSWIMMWFLNGGRWVGVEGRPDYAVLDLPEAIKTMDDFKTLTQYSPSGIASYGFQEAQLAMQQGKAAMWIDVASLGPSLEDPAVSSVAGKIGYHVLKGKGEDFTVGSVWAYSITKTAKNKDAAWELIKYITGKEVSLQQILSGTNGSPARADVLELEEVKKVFNEDFIDALKVATSYSNPHYTPLIAEGSEIRSALSVAISEVITGQKESEKAMKEANEQTLAILKKGGYLK</sequence>
<evidence type="ECO:0000313" key="3">
    <source>
        <dbReference type="Proteomes" id="UP000266340"/>
    </source>
</evidence>
<dbReference type="Proteomes" id="UP000266340">
    <property type="component" value="Unassembled WGS sequence"/>
</dbReference>
<gene>
    <name evidence="2" type="ORF">D3H35_21270</name>
</gene>
<feature type="region of interest" description="Disordered" evidence="1">
    <location>
        <begin position="59"/>
        <end position="84"/>
    </location>
</feature>
<name>A0A398CQM7_9BACL</name>
<accession>A0A398CQM7</accession>
<organism evidence="2 3">
    <name type="scientific">Cohnella faecalis</name>
    <dbReference type="NCBI Taxonomy" id="2315694"/>
    <lineage>
        <taxon>Bacteria</taxon>
        <taxon>Bacillati</taxon>
        <taxon>Bacillota</taxon>
        <taxon>Bacilli</taxon>
        <taxon>Bacillales</taxon>
        <taxon>Paenibacillaceae</taxon>
        <taxon>Cohnella</taxon>
    </lineage>
</organism>
<evidence type="ECO:0000256" key="1">
    <source>
        <dbReference type="SAM" id="MobiDB-lite"/>
    </source>
</evidence>
<keyword evidence="3" id="KW-1185">Reference proteome</keyword>
<comment type="caution">
    <text evidence="2">The sequence shown here is derived from an EMBL/GenBank/DDBJ whole genome shotgun (WGS) entry which is preliminary data.</text>
</comment>
<dbReference type="Gene3D" id="3.40.190.10">
    <property type="entry name" value="Periplasmic binding protein-like II"/>
    <property type="match status" value="2"/>
</dbReference>
<dbReference type="AlphaFoldDB" id="A0A398CQM7"/>
<feature type="compositionally biased region" description="Low complexity" evidence="1">
    <location>
        <begin position="59"/>
        <end position="81"/>
    </location>
</feature>